<protein>
    <submittedName>
        <fullName evidence="1">Uncharacterized protein</fullName>
    </submittedName>
</protein>
<dbReference type="AlphaFoldDB" id="A0A074LF32"/>
<name>A0A074LF32_9BACL</name>
<keyword evidence="2" id="KW-1185">Reference proteome</keyword>
<accession>A0A074LF32</accession>
<reference evidence="1 2" key="1">
    <citation type="journal article" date="2013" name="Int. J. Syst. Evol. Microbiol.">
        <title>Tumebacillus flagellatus sp. nov., an alpha-amylase/pullulanase-producing bacterium isolated from cassava wastewater.</title>
        <authorList>
            <person name="Wang Q."/>
            <person name="Xie N."/>
            <person name="Qin Y."/>
            <person name="Shen N."/>
            <person name="Zhu J."/>
            <person name="Mi H."/>
            <person name="Huang R."/>
        </authorList>
    </citation>
    <scope>NUCLEOTIDE SEQUENCE [LARGE SCALE GENOMIC DNA]</scope>
    <source>
        <strain evidence="1 2">GST4</strain>
    </source>
</reference>
<comment type="caution">
    <text evidence="1">The sequence shown here is derived from an EMBL/GenBank/DDBJ whole genome shotgun (WGS) entry which is preliminary data.</text>
</comment>
<organism evidence="1 2">
    <name type="scientific">Tumebacillus flagellatus</name>
    <dbReference type="NCBI Taxonomy" id="1157490"/>
    <lineage>
        <taxon>Bacteria</taxon>
        <taxon>Bacillati</taxon>
        <taxon>Bacillota</taxon>
        <taxon>Bacilli</taxon>
        <taxon>Bacillales</taxon>
        <taxon>Alicyclobacillaceae</taxon>
        <taxon>Tumebacillus</taxon>
    </lineage>
</organism>
<dbReference type="InterPro" id="IPR036511">
    <property type="entry name" value="TGT-like_sf"/>
</dbReference>
<dbReference type="Proteomes" id="UP000027931">
    <property type="component" value="Unassembled WGS sequence"/>
</dbReference>
<dbReference type="EMBL" id="JMIR01000066">
    <property type="protein sequence ID" value="KEO80856.1"/>
    <property type="molecule type" value="Genomic_DNA"/>
</dbReference>
<sequence>MDHFSIQAARREKVFIKRLTAGLTYRTGTGRQNKIESHDAEAVYITTARSQRPIRIARDKLRAAIRHMYVRRTATRKEMERHHAYSSAMLGLVGVVLAGLTKIQRTVRGLLRITMIGTRYFFSGCERDPTALRIIKANGGKMLLMSYFHLRDDPGWLRRIEQVGFTAEERRCVLIDSGAYSLHRAKQDGKDVRPICVEDYADWIKQHRDHLYGWMSLDVIGDEAATRANYEYLCARGLRPIPVVSIHSGDEEFERYVQEDHDIIAIGGVALMLQRSQKRKATAMLRRIVARWPNQVWHLLGCAYIPLLREIGVTFSDSAAAVLAASNKRLITKAGQKTRRDMTKNELTASIVRELVKLEHYGLGRRPQYGQIALQI</sequence>
<dbReference type="Gene3D" id="3.20.20.105">
    <property type="entry name" value="Queuine tRNA-ribosyltransferase-like"/>
    <property type="match status" value="1"/>
</dbReference>
<dbReference type="RefSeq" id="WP_038094722.1">
    <property type="nucleotide sequence ID" value="NZ_JMIR01000066.1"/>
</dbReference>
<gene>
    <name evidence="1" type="ORF">EL26_24055</name>
</gene>
<evidence type="ECO:0000313" key="2">
    <source>
        <dbReference type="Proteomes" id="UP000027931"/>
    </source>
</evidence>
<dbReference type="GO" id="GO:0006400">
    <property type="term" value="P:tRNA modification"/>
    <property type="evidence" value="ECO:0007669"/>
    <property type="project" value="InterPro"/>
</dbReference>
<dbReference type="SUPFAM" id="SSF51713">
    <property type="entry name" value="tRNA-guanine transglycosylase"/>
    <property type="match status" value="1"/>
</dbReference>
<dbReference type="OrthoDB" id="2836045at2"/>
<proteinExistence type="predicted"/>
<dbReference type="eggNOG" id="ENOG50334X3">
    <property type="taxonomic scope" value="Bacteria"/>
</dbReference>
<evidence type="ECO:0000313" key="1">
    <source>
        <dbReference type="EMBL" id="KEO80856.1"/>
    </source>
</evidence>